<keyword evidence="2" id="KW-1185">Reference proteome</keyword>
<dbReference type="SUPFAM" id="SSF54611">
    <property type="entry name" value="SecB-like"/>
    <property type="match status" value="1"/>
</dbReference>
<evidence type="ECO:0008006" key="3">
    <source>
        <dbReference type="Google" id="ProtNLM"/>
    </source>
</evidence>
<sequence>MTFSMDDLQFRSVALYESTAIRYDNVSFGETMTLDMSIQNESGQVQQDGSIECQSVCSLTIKNGDKDFALFISQYRAHFDSPQEITEANLASGTPLGDEINSWLLSYIYPYHRQLITDMNSRMGLAPIPLPWLVTQLLNAESAA</sequence>
<protein>
    <recommendedName>
        <fullName evidence="3">Preprotein translocase subunit SecB</fullName>
    </recommendedName>
</protein>
<reference evidence="1 2" key="1">
    <citation type="submission" date="2024-04" db="EMBL/GenBank/DDBJ databases">
        <title>Arthrobacter sp. from Plains bison fecal sample.</title>
        <authorList>
            <person name="Ruzzini A."/>
        </authorList>
    </citation>
    <scope>NUCLEOTIDE SEQUENCE [LARGE SCALE GENOMIC DNA]</scope>
    <source>
        <strain evidence="1 2">EINP1</strain>
    </source>
</reference>
<evidence type="ECO:0000313" key="2">
    <source>
        <dbReference type="Proteomes" id="UP001448858"/>
    </source>
</evidence>
<proteinExistence type="predicted"/>
<dbReference type="EMBL" id="CP151657">
    <property type="protein sequence ID" value="WZP15375.1"/>
    <property type="molecule type" value="Genomic_DNA"/>
</dbReference>
<dbReference type="InterPro" id="IPR035958">
    <property type="entry name" value="SecB-like_sf"/>
</dbReference>
<dbReference type="RefSeq" id="WP_342023040.1">
    <property type="nucleotide sequence ID" value="NZ_CP151657.1"/>
</dbReference>
<evidence type="ECO:0000313" key="1">
    <source>
        <dbReference type="EMBL" id="WZP15375.1"/>
    </source>
</evidence>
<dbReference type="Proteomes" id="UP001448858">
    <property type="component" value="Chromosome"/>
</dbReference>
<gene>
    <name evidence="1" type="ORF">AAE021_14580</name>
</gene>
<accession>A0ABZ2ZTF8</accession>
<dbReference type="Gene3D" id="3.10.420.10">
    <property type="entry name" value="SecB-like"/>
    <property type="match status" value="1"/>
</dbReference>
<name>A0ABZ2ZTF8_9MICC</name>
<organism evidence="1 2">
    <name type="scientific">Arthrobacter citreus</name>
    <dbReference type="NCBI Taxonomy" id="1670"/>
    <lineage>
        <taxon>Bacteria</taxon>
        <taxon>Bacillati</taxon>
        <taxon>Actinomycetota</taxon>
        <taxon>Actinomycetes</taxon>
        <taxon>Micrococcales</taxon>
        <taxon>Micrococcaceae</taxon>
        <taxon>Arthrobacter</taxon>
    </lineage>
</organism>